<evidence type="ECO:0000313" key="5">
    <source>
        <dbReference type="Proteomes" id="UP001152747"/>
    </source>
</evidence>
<dbReference type="GO" id="GO:0004867">
    <property type="term" value="F:serine-type endopeptidase inhibitor activity"/>
    <property type="evidence" value="ECO:0007669"/>
    <property type="project" value="InterPro"/>
</dbReference>
<dbReference type="SMART" id="SM00181">
    <property type="entry name" value="EGF"/>
    <property type="match status" value="5"/>
</dbReference>
<dbReference type="SMART" id="SM00289">
    <property type="entry name" value="WR1"/>
    <property type="match status" value="30"/>
</dbReference>
<feature type="domain" description="BPTI/Kunitz inhibitor" evidence="3">
    <location>
        <begin position="2239"/>
        <end position="2294"/>
    </location>
</feature>
<feature type="compositionally biased region" description="Low complexity" evidence="1">
    <location>
        <begin position="1734"/>
        <end position="1745"/>
    </location>
</feature>
<feature type="domain" description="BPTI/Kunitz inhibitor" evidence="3">
    <location>
        <begin position="1930"/>
        <end position="1976"/>
    </location>
</feature>
<name>A0A9P1IEI6_9PELO</name>
<protein>
    <recommendedName>
        <fullName evidence="3">BPTI/Kunitz inhibitor domain-containing protein</fullName>
    </recommendedName>
</protein>
<organism evidence="4 5">
    <name type="scientific">Caenorhabditis angaria</name>
    <dbReference type="NCBI Taxonomy" id="860376"/>
    <lineage>
        <taxon>Eukaryota</taxon>
        <taxon>Metazoa</taxon>
        <taxon>Ecdysozoa</taxon>
        <taxon>Nematoda</taxon>
        <taxon>Chromadorea</taxon>
        <taxon>Rhabditida</taxon>
        <taxon>Rhabditina</taxon>
        <taxon>Rhabditomorpha</taxon>
        <taxon>Rhabditoidea</taxon>
        <taxon>Rhabditidae</taxon>
        <taxon>Peloderinae</taxon>
        <taxon>Caenorhabditis</taxon>
    </lineage>
</organism>
<feature type="signal peptide" evidence="2">
    <location>
        <begin position="1"/>
        <end position="23"/>
    </location>
</feature>
<dbReference type="PROSITE" id="PS50279">
    <property type="entry name" value="BPTI_KUNITZ_2"/>
    <property type="match status" value="10"/>
</dbReference>
<feature type="chain" id="PRO_5040437641" description="BPTI/Kunitz inhibitor domain-containing protein" evidence="2">
    <location>
        <begin position="24"/>
        <end position="3015"/>
    </location>
</feature>
<evidence type="ECO:0000259" key="3">
    <source>
        <dbReference type="PROSITE" id="PS50279"/>
    </source>
</evidence>
<feature type="domain" description="BPTI/Kunitz inhibitor" evidence="3">
    <location>
        <begin position="757"/>
        <end position="809"/>
    </location>
</feature>
<keyword evidence="2" id="KW-0732">Signal</keyword>
<sequence length="3015" mass="326054">MSPFPPFLLLFMLLHLQISKIKGSEECLDRPCVECRHFSKPDDSCLHHGTQPYLFCDLQTNLIQKSSTNFLECAQNRWMLRECVSGTLYEPGKGCVDPTIQPFAQGFSVSGSGRVGDVCQYNTDCLGGMYCATGLCTCLSTYILRESYCYEKVNPNQPGCTYDVQCESVWPGSKCRMDSSIGTCRCPEETHVARETRDGWVCISLKDQSSGGTAPLYFVCPLPEGAGFKISLNDPSPAMGAFPVGCTVGSSATIEPVQGLHGGGACNWPSDGEYIGDIYDCIHTSPHILLAEKFPQSNYAATADGVCCPSRALACIQPQLTGPNPSEPRWWYNSVTGTCQQFMWDAQASEAKFHSPNNFKTIQHCESYCRDTCQRGSPQYSTEATVHSERPITSCAASISCANDFQCTAIGSQHLCCPTPGSVCSARGGRPFDIQPRNSIYHQGFLVHTGKESIRFYYDPGTGRCHDFVYKGSGGNFNNFLSKHECEMYCARLQCERGSPLRIGEESQRCQNNGQCPSSHECKADQGVCCPRKQTICAQPLRIGDCTENVKRYYYNAKTRQCQMFEYTGCQGNDNNFESIMDCQNFCKNAIPEPKCIQGQAYKDMFGNFVTCSNGMGCPANYECYFDGSQWGCCPTKSFTCSLNPDAGIQCGAGSTFKYYYNAQTQNCESFQYNGCDGNSNNFANRDACESYCSVGGCPNGGTPLRDHSGMVMVCASTSNSMSGSGTGQCPESHECIPVLVGNSMINRCCPTRAYMCGLPPQQGTQCGANYVQRFYFNIVTGACTSFQFGGCDGNANNFLNIQQCRNFCMSNSCPAGNVAYVDPNSQMPINCNEALNNSCPPGYTCTFNPLINNHVCCGATDSGVCPDAEKAFIDTIDMSARECLINIEQSCPANYLCRFNMQKNKYYCCSSISGKTCPTGKFLHKDIRTQQAIRCTIGRNDQCPEGFTCQSYLAEAFQGFCCTAQAVCPDNADYLIDDQSQQPRACTMGTFVACPNGYACKSQTGSSDGFCCKSSGLAGSSTGLPPSITDGCPPGNFVYLVAGEIAQCDPFNPPNAPCPNGFTCQWSLSNQRYQCCGSNPAPIPTRPSDGCPNAQVAYRGDAESVRVCSAGAANCPVGYFCQFSSANNQFQCCGVGGGCPADSVAFVGMSGEPEKCVVGQSNCPKGFGCQKSADGVSHVCCTVKKVACEPEEIVIDGTCYPQVGPGAACLANEQCTNGATCNKEEGKCDCRAPLKLVGGFCREEIECSDRQVLHNGLCHNRAELGESCLTVKQCPEDSGCGEGICECRKGFVEKGGRCVTRKEEKERKSTTHSSSTSKATSKSGFTKSASTKGSSKAPPTGGAITCGKPGWLPLYDLENSDRPRHCSPIGKACPKGYECQINNRRTQYLCCALDKAFSTTKGTSMGSSTRKMEASSSTTQVCPSNRTPYLLNGVPQKCTASRCPTGYECTYAGSGSYHCCSHVPARPPITSTSQLEEKCPRGNPLIYPSTSSPVLCQPGKRGCPVGFGCVPSQVSSNHICCPSRHSDRPAEKFGLGSYSYNHRGGPPAAVNPCEGYMVLVTRLVNGRIEKRCERSCPFPQIPIGVPEEPIRLKRQTGSGRVGDACAFNTDCLAGMFCNGGLCSCLTTYIAAEGYCYQKIDPGQPGCVYNEQCASVWPDAFCDTSAGVGTCRCGENKVERATRDGHVCLDVLDANHNTLAITCPLPEGAGYTSALSDPKHPRQSDGPGPVLCNTDSTTTTQTSEETIGDGNSACLFPSNGQFIADQYDCVEFVSMLDLTSSGYSEKANGICCPNRAFTCVQPTATGPNPTEPRWWYNSITGMCQQFLWDPTAAGPGEHSPNNFRTVEHCESFCRDTCSRGAPEYVQRSSFLEQTPITGCSQTSACSFNFECKSAGSTQWCCPSVAAVCGPIGGRPLDPSVSSRGTVYHAGVEKQGTSTSTRFFYDPSSGKCSPFTYLGAGGNYNNFLSRIDCELYCARLQCDRGNPLRIGDVTQSCTSNNDCPSSHECKMDQAVCCPRMQTICTQPLRVGNCDRSVRRYWYSAATRECQSFEYTGCQGNDNNFETLVDCQTFCRNAAPEPRCPQGQAYKDNQGKFVQCSANRQSSSCPANYECYFDGNMHGCCPTKAFTCSLAPSPGKTCGPGVSFKYHYNSQTQECESFEYLGCDGNSNTFASRAECENYCGVGGCTNGGSPLRDSNGALQSCSERDGGCPSSHECQGVSLNADMVSYRCCPTKTYICGLPPQQGSSLCAGGLTVVTRYYFNIVTRKCSPFVYNGCDGNPNNFASLNQCNNFCMASACNAGDVVYLNPNTALPISCNDELQNNCPKNFQCIYDGLTDQSVCCGATDMGVCPENEKAYLNAMDGTVRECLINEHNSCPKDYLCRFNAIKNRYFCCGSLTKRNYCPVGRAPYKEQTSLQPMRCTMHAATSACPDGFQCLSDLKDALQGYCCSVSEICPHREEYYIDENSGMPRSCTIGHFVTCPAGFQCMAPFDGSMGYCCKGEQQITASDGCPPGEIVYMERNEVVACDPFNPQNQGCPTTFSCQWSIRTQRYQCCGSDPLPTPMENDGCPARQIAFTDPDTKKPKVCTSATNSCPSGYFCQFSNQNKQFQCCGMPSDCPVLMVAFIGISGEAQACSMNGGQACPDGFSCVQGKSGFELCCAGGETCDASQISVNGVCMSRIIIGEACEDSLQCIGGSLCAVGKCRCPTGTDEQNQQCVEGTRAAPKEVPVLKCSDKQIKINDECLPIVTLGRSCVHTAQCQGLGQCIEGVCDCDENSTRRANRCEKVIKQIQPPQTSTVSSNRVTVASVPALQMPVINEGICPAPRVPYLSNGIARACLSGQPCPVGFTCLWSPQAKNYFCCAANKVTMKTNVLKDVCDGGEALIFPATKTPVICTRFTSCPPGYFCRKSPKTRQTYCCKKRQPMNMQSYIIQIKTINTTKKPQPAQSPQIFMHPGRRPMKSAAQKRVCPPNQVLLEVEVNRKIIQRCQSSCPLSMQNVDGVCRINRLRKSNNS</sequence>
<dbReference type="InterPro" id="IPR000742">
    <property type="entry name" value="EGF"/>
</dbReference>
<feature type="domain" description="BPTI/Kunitz inhibitor" evidence="3">
    <location>
        <begin position="1799"/>
        <end position="1853"/>
    </location>
</feature>
<dbReference type="InterPro" id="IPR053014">
    <property type="entry name" value="Cuticle_assoc_divergent"/>
</dbReference>
<feature type="domain" description="BPTI/Kunitz inhibitor" evidence="3">
    <location>
        <begin position="537"/>
        <end position="587"/>
    </location>
</feature>
<dbReference type="PANTHER" id="PTHR46339">
    <property type="entry name" value="PROTEIN CBG15282-RELATED"/>
    <property type="match status" value="1"/>
</dbReference>
<dbReference type="CDD" id="cd22593">
    <property type="entry name" value="Kunitz_conkunitzin"/>
    <property type="match status" value="2"/>
</dbReference>
<dbReference type="InterPro" id="IPR002223">
    <property type="entry name" value="Kunitz_BPTI"/>
</dbReference>
<dbReference type="InterPro" id="IPR028150">
    <property type="entry name" value="Lustrin_cystein"/>
</dbReference>
<dbReference type="InterPro" id="IPR006149">
    <property type="entry name" value="EB_dom"/>
</dbReference>
<feature type="region of interest" description="Disordered" evidence="1">
    <location>
        <begin position="1304"/>
        <end position="1345"/>
    </location>
</feature>
<dbReference type="OrthoDB" id="4473401at2759"/>
<feature type="domain" description="BPTI/Kunitz inhibitor" evidence="3">
    <location>
        <begin position="641"/>
        <end position="693"/>
    </location>
</feature>
<evidence type="ECO:0000256" key="2">
    <source>
        <dbReference type="SAM" id="SignalP"/>
    </source>
</evidence>
<proteinExistence type="predicted"/>
<dbReference type="PROSITE" id="PS00280">
    <property type="entry name" value="BPTI_KUNITZ_1"/>
    <property type="match status" value="6"/>
</dbReference>
<dbReference type="InterPro" id="IPR006150">
    <property type="entry name" value="Cys_repeat_1"/>
</dbReference>
<comment type="caution">
    <text evidence="4">The sequence shown here is derived from an EMBL/GenBank/DDBJ whole genome shotgun (WGS) entry which is preliminary data.</text>
</comment>
<dbReference type="SMART" id="SM00131">
    <property type="entry name" value="KU"/>
    <property type="match status" value="10"/>
</dbReference>
<dbReference type="EMBL" id="CANHGI010000003">
    <property type="protein sequence ID" value="CAI5444272.1"/>
    <property type="molecule type" value="Genomic_DNA"/>
</dbReference>
<feature type="domain" description="BPTI/Kunitz inhibitor" evidence="3">
    <location>
        <begin position="2023"/>
        <end position="2073"/>
    </location>
</feature>
<gene>
    <name evidence="4" type="ORF">CAMP_LOCUS6909</name>
</gene>
<accession>A0A9P1IEI6</accession>
<feature type="domain" description="BPTI/Kunitz inhibitor" evidence="3">
    <location>
        <begin position="315"/>
        <end position="369"/>
    </location>
</feature>
<evidence type="ECO:0000256" key="1">
    <source>
        <dbReference type="SAM" id="MobiDB-lite"/>
    </source>
</evidence>
<dbReference type="InterPro" id="IPR020901">
    <property type="entry name" value="Prtase_inh_Kunz-CS"/>
</dbReference>
<dbReference type="Gene3D" id="4.10.410.10">
    <property type="entry name" value="Pancreatic trypsin inhibitor Kunitz domain"/>
    <property type="match status" value="10"/>
</dbReference>
<feature type="compositionally biased region" description="Low complexity" evidence="1">
    <location>
        <begin position="1312"/>
        <end position="1338"/>
    </location>
</feature>
<dbReference type="Proteomes" id="UP001152747">
    <property type="component" value="Unassembled WGS sequence"/>
</dbReference>
<evidence type="ECO:0000313" key="4">
    <source>
        <dbReference type="EMBL" id="CAI5444272.1"/>
    </source>
</evidence>
<dbReference type="InterPro" id="IPR036880">
    <property type="entry name" value="Kunitz_BPTI_sf"/>
</dbReference>
<dbReference type="Pfam" id="PF01683">
    <property type="entry name" value="EB"/>
    <property type="match status" value="6"/>
</dbReference>
<feature type="region of interest" description="Disordered" evidence="1">
    <location>
        <begin position="1714"/>
        <end position="1745"/>
    </location>
</feature>
<dbReference type="PANTHER" id="PTHR46339:SF12">
    <property type="entry name" value="BPTI_KUNITZ INHIBITOR DOMAIN-CONTAINING PROTEIN"/>
    <property type="match status" value="1"/>
</dbReference>
<dbReference type="CDD" id="cd00109">
    <property type="entry name" value="Kunitz-type"/>
    <property type="match status" value="7"/>
</dbReference>
<feature type="domain" description="BPTI/Kunitz inhibitor" evidence="3">
    <location>
        <begin position="2130"/>
        <end position="2182"/>
    </location>
</feature>
<feature type="domain" description="BPTI/Kunitz inhibitor" evidence="3">
    <location>
        <begin position="455"/>
        <end position="490"/>
    </location>
</feature>
<reference evidence="4" key="1">
    <citation type="submission" date="2022-11" db="EMBL/GenBank/DDBJ databases">
        <authorList>
            <person name="Kikuchi T."/>
        </authorList>
    </citation>
    <scope>NUCLEOTIDE SEQUENCE</scope>
    <source>
        <strain evidence="4">PS1010</strain>
    </source>
</reference>
<dbReference type="Pfam" id="PF00014">
    <property type="entry name" value="Kunitz_BPTI"/>
    <property type="match status" value="10"/>
</dbReference>
<dbReference type="Pfam" id="PF14625">
    <property type="entry name" value="Lustrin_cystein"/>
    <property type="match status" value="24"/>
</dbReference>
<dbReference type="SUPFAM" id="SSF57362">
    <property type="entry name" value="BPTI-like"/>
    <property type="match status" value="10"/>
</dbReference>
<keyword evidence="5" id="KW-1185">Reference proteome</keyword>